<reference evidence="2 3" key="1">
    <citation type="journal article" date="2014" name="BMC Genomics">
        <title>Genome and secretome analysis of the hemibiotrophic fungal pathogen, Moniliophthora roreri, which causes frosty pod rot disease of cacao: mechanisms of the biotrophic and necrotrophic phases.</title>
        <authorList>
            <person name="Meinhardt L.W."/>
            <person name="Costa G.G.L."/>
            <person name="Thomazella D.P.T."/>
            <person name="Teixeira P.J.P.L."/>
            <person name="Carazzolle M.F."/>
            <person name="Schuster S.C."/>
            <person name="Carlson J.E."/>
            <person name="Guiltinan M.J."/>
            <person name="Mieczkowski P."/>
            <person name="Farmer A."/>
            <person name="Ramaraj T."/>
            <person name="Crozier J."/>
            <person name="Davis R.E."/>
            <person name="Shao J."/>
            <person name="Melnick R.L."/>
            <person name="Pereira G.A.G."/>
            <person name="Bailey B.A."/>
        </authorList>
    </citation>
    <scope>NUCLEOTIDE SEQUENCE [LARGE SCALE GENOMIC DNA]</scope>
    <source>
        <strain evidence="2 3">MCA 2997</strain>
    </source>
</reference>
<evidence type="ECO:0000313" key="2">
    <source>
        <dbReference type="EMBL" id="ESK80646.1"/>
    </source>
</evidence>
<dbReference type="Proteomes" id="UP000017559">
    <property type="component" value="Unassembled WGS sequence"/>
</dbReference>
<dbReference type="KEGG" id="mrr:Moror_15519"/>
<keyword evidence="3" id="KW-1185">Reference proteome</keyword>
<accession>V2WJE9</accession>
<protein>
    <submittedName>
        <fullName evidence="2">Pc-fam-1 protein</fullName>
    </submittedName>
</protein>
<proteinExistence type="predicted"/>
<evidence type="ECO:0000313" key="3">
    <source>
        <dbReference type="Proteomes" id="UP000017559"/>
    </source>
</evidence>
<sequence length="217" mass="24491">MRPQLKAVLLEQTTSMPNTLLPETSIPETSQPETLTPDQLQPETLQPDTSQPDVLPPVITPIPSAALPDTPSAKISSLYPDMKRIATTIRRPYFSQAVTIIRICEWLIRALKQQADQHEADKIIQIGFQSVHTALVAASEFSQSSIVTQVSSHIESELFNTALQSLHTCFISFKKQDDWAQWEQKMKAAQKRDLEHLMLFLKRIEMVLNSLLSNTED</sequence>
<name>V2WJE9_MONRO</name>
<dbReference type="OrthoDB" id="2953592at2759"/>
<gene>
    <name evidence="2" type="ORF">Moror_15519</name>
</gene>
<feature type="compositionally biased region" description="Polar residues" evidence="1">
    <location>
        <begin position="11"/>
        <end position="52"/>
    </location>
</feature>
<comment type="caution">
    <text evidence="2">The sequence shown here is derived from an EMBL/GenBank/DDBJ whole genome shotgun (WGS) entry which is preliminary data.</text>
</comment>
<dbReference type="AlphaFoldDB" id="V2WJE9"/>
<evidence type="ECO:0000256" key="1">
    <source>
        <dbReference type="SAM" id="MobiDB-lite"/>
    </source>
</evidence>
<dbReference type="EMBL" id="AWSO01003198">
    <property type="protein sequence ID" value="ESK80646.1"/>
    <property type="molecule type" value="Genomic_DNA"/>
</dbReference>
<dbReference type="HOGENOM" id="CLU_1272607_0_0_1"/>
<feature type="region of interest" description="Disordered" evidence="1">
    <location>
        <begin position="11"/>
        <end position="53"/>
    </location>
</feature>
<organism evidence="2 3">
    <name type="scientific">Moniliophthora roreri (strain MCA 2997)</name>
    <name type="common">Cocoa frosty pod rot fungus</name>
    <name type="synonym">Crinipellis roreri</name>
    <dbReference type="NCBI Taxonomy" id="1381753"/>
    <lineage>
        <taxon>Eukaryota</taxon>
        <taxon>Fungi</taxon>
        <taxon>Dikarya</taxon>
        <taxon>Basidiomycota</taxon>
        <taxon>Agaricomycotina</taxon>
        <taxon>Agaricomycetes</taxon>
        <taxon>Agaricomycetidae</taxon>
        <taxon>Agaricales</taxon>
        <taxon>Marasmiineae</taxon>
        <taxon>Marasmiaceae</taxon>
        <taxon>Moniliophthora</taxon>
    </lineage>
</organism>